<dbReference type="Gene3D" id="3.30.160.360">
    <property type="match status" value="1"/>
</dbReference>
<feature type="compositionally biased region" description="Polar residues" evidence="3">
    <location>
        <begin position="273"/>
        <end position="284"/>
    </location>
</feature>
<dbReference type="EMBL" id="OZ023703">
    <property type="protein sequence ID" value="CAK9871583.1"/>
    <property type="molecule type" value="Genomic_DNA"/>
</dbReference>
<keyword evidence="2" id="KW-0539">Nucleus</keyword>
<reference evidence="4 5" key="1">
    <citation type="submission" date="2024-03" db="EMBL/GenBank/DDBJ databases">
        <authorList>
            <consortium name="ELIXIR-Norway"/>
            <consortium name="Elixir Norway"/>
        </authorList>
    </citation>
    <scope>NUCLEOTIDE SEQUENCE [LARGE SCALE GENOMIC DNA]</scope>
</reference>
<feature type="region of interest" description="Disordered" evidence="3">
    <location>
        <begin position="80"/>
        <end position="99"/>
    </location>
</feature>
<dbReference type="PROSITE" id="PS51543">
    <property type="entry name" value="FYRC"/>
    <property type="match status" value="1"/>
</dbReference>
<dbReference type="PANTHER" id="PTHR22715:SF0">
    <property type="entry name" value="TRANSFORMING GROWTH FACTOR BETA REGULATOR 1"/>
    <property type="match status" value="1"/>
</dbReference>
<feature type="compositionally biased region" description="Acidic residues" evidence="3">
    <location>
        <begin position="346"/>
        <end position="375"/>
    </location>
</feature>
<proteinExistence type="predicted"/>
<feature type="compositionally biased region" description="Basic and acidic residues" evidence="3">
    <location>
        <begin position="87"/>
        <end position="99"/>
    </location>
</feature>
<gene>
    <name evidence="4" type="ORF">CSSPJE1EN2_LOCUS14251</name>
</gene>
<evidence type="ECO:0000256" key="1">
    <source>
        <dbReference type="ARBA" id="ARBA00004123"/>
    </source>
</evidence>
<dbReference type="Pfam" id="PF05965">
    <property type="entry name" value="FYRC"/>
    <property type="match status" value="1"/>
</dbReference>
<dbReference type="PANTHER" id="PTHR22715">
    <property type="entry name" value="TRANSFORMING GROWTH FACTOR BETA REGULATED GENE 1"/>
    <property type="match status" value="1"/>
</dbReference>
<dbReference type="InterPro" id="IPR003889">
    <property type="entry name" value="FYrich_C"/>
</dbReference>
<evidence type="ECO:0000313" key="5">
    <source>
        <dbReference type="Proteomes" id="UP001497522"/>
    </source>
</evidence>
<evidence type="ECO:0000313" key="4">
    <source>
        <dbReference type="EMBL" id="CAK9871583.1"/>
    </source>
</evidence>
<evidence type="ECO:0000256" key="3">
    <source>
        <dbReference type="SAM" id="MobiDB-lite"/>
    </source>
</evidence>
<dbReference type="SMART" id="SM00542">
    <property type="entry name" value="FYRC"/>
    <property type="match status" value="1"/>
</dbReference>
<evidence type="ECO:0000256" key="2">
    <source>
        <dbReference type="ARBA" id="ARBA00023242"/>
    </source>
</evidence>
<dbReference type="Pfam" id="PF05964">
    <property type="entry name" value="FYRN"/>
    <property type="match status" value="1"/>
</dbReference>
<feature type="region of interest" description="Disordered" evidence="3">
    <location>
        <begin position="273"/>
        <end position="375"/>
    </location>
</feature>
<organism evidence="4 5">
    <name type="scientific">Sphagnum jensenii</name>
    <dbReference type="NCBI Taxonomy" id="128206"/>
    <lineage>
        <taxon>Eukaryota</taxon>
        <taxon>Viridiplantae</taxon>
        <taxon>Streptophyta</taxon>
        <taxon>Embryophyta</taxon>
        <taxon>Bryophyta</taxon>
        <taxon>Sphagnophytina</taxon>
        <taxon>Sphagnopsida</taxon>
        <taxon>Sphagnales</taxon>
        <taxon>Sphagnaceae</taxon>
        <taxon>Sphagnum</taxon>
    </lineage>
</organism>
<dbReference type="SMART" id="SM00541">
    <property type="entry name" value="FYRN"/>
    <property type="match status" value="1"/>
</dbReference>
<sequence>MENREEEENAIPEMEEAEEDFAFRALSPLPLPPPPAPPLRVAVGDKRKAMIKELAAFYRNECQSYCRQLLTLQRQWRQVIQPRRKRPAPEGKEPKELKEPKRFKYARAVEVPRDAESRPILPLVLTDRLSLVDLGTVEPDRPGFHTERHIFPIGFTTLRDHASTIDRNGRTLYTCTIIDGGGPGPLFRVTPADNPEMVIEKDSASGAWVVVCAAVNKVRGIDREKVTVSGTEMFGLSHPEVCRLIQELPRADLCRNFRPELSFSRFGPHVVSRTTGADANSNPGAQDAEREKIRPLSSDFETDEAGSGRDEIPLAQRHVRPRETKGKGLLRPPNLQEYLHEPVDIGAEEEEEEEEEEEGEGEGEGEEDEETEEGD</sequence>
<name>A0ABP1B9Y1_9BRYO</name>
<keyword evidence="5" id="KW-1185">Reference proteome</keyword>
<dbReference type="InterPro" id="IPR040092">
    <property type="entry name" value="TBRG1"/>
</dbReference>
<dbReference type="Proteomes" id="UP001497522">
    <property type="component" value="Chromosome 2"/>
</dbReference>
<accession>A0ABP1B9Y1</accession>
<dbReference type="InterPro" id="IPR003888">
    <property type="entry name" value="FYrich_N"/>
</dbReference>
<dbReference type="PROSITE" id="PS51542">
    <property type="entry name" value="FYRN"/>
    <property type="match status" value="1"/>
</dbReference>
<protein>
    <submittedName>
        <fullName evidence="4">Uncharacterized protein</fullName>
    </submittedName>
</protein>
<comment type="subcellular location">
    <subcellularLocation>
        <location evidence="1">Nucleus</location>
    </subcellularLocation>
</comment>